<dbReference type="Proteomes" id="UP000014760">
    <property type="component" value="Unassembled WGS sequence"/>
</dbReference>
<dbReference type="EMBL" id="KB310036">
    <property type="protein sequence ID" value="ELT92680.1"/>
    <property type="molecule type" value="Genomic_DNA"/>
</dbReference>
<dbReference type="EMBL" id="AMQN01013196">
    <property type="status" value="NOT_ANNOTATED_CDS"/>
    <property type="molecule type" value="Genomic_DNA"/>
</dbReference>
<reference evidence="4" key="1">
    <citation type="submission" date="2012-12" db="EMBL/GenBank/DDBJ databases">
        <authorList>
            <person name="Hellsten U."/>
            <person name="Grimwood J."/>
            <person name="Chapman J.A."/>
            <person name="Shapiro H."/>
            <person name="Aerts A."/>
            <person name="Otillar R.P."/>
            <person name="Terry A.Y."/>
            <person name="Boore J.L."/>
            <person name="Simakov O."/>
            <person name="Marletaz F."/>
            <person name="Cho S.-J."/>
            <person name="Edsinger-Gonzales E."/>
            <person name="Havlak P."/>
            <person name="Kuo D.-H."/>
            <person name="Larsson T."/>
            <person name="Lv J."/>
            <person name="Arendt D."/>
            <person name="Savage R."/>
            <person name="Osoegawa K."/>
            <person name="de Jong P."/>
            <person name="Lindberg D.R."/>
            <person name="Seaver E.C."/>
            <person name="Weisblat D.A."/>
            <person name="Putnam N.H."/>
            <person name="Grigoriev I.V."/>
            <person name="Rokhsar D.S."/>
        </authorList>
    </citation>
    <scope>NUCLEOTIDE SEQUENCE</scope>
    <source>
        <strain evidence="4">I ESC-2004</strain>
    </source>
</reference>
<sequence length="121" mass="13307">MASKGSEASLRLTGPASDSDVIKATMNTNPKTPCRVDRCQTTLNGVMQAQHRVLSVERDAGLISSHERCPLCLRTLSERHIALIRLPGKPEPKSAAIINSRLFFEYFCQVFTSGFTSIDVL</sequence>
<keyword evidence="4" id="KW-1185">Reference proteome</keyword>
<evidence type="ECO:0000313" key="4">
    <source>
        <dbReference type="Proteomes" id="UP000014760"/>
    </source>
</evidence>
<gene>
    <name evidence="2" type="ORF">CAPTEDRAFT_215720</name>
</gene>
<protein>
    <submittedName>
        <fullName evidence="2 3">Uncharacterized protein</fullName>
    </submittedName>
</protein>
<accession>R7TNN7</accession>
<feature type="region of interest" description="Disordered" evidence="1">
    <location>
        <begin position="1"/>
        <end position="29"/>
    </location>
</feature>
<name>R7TNN7_CAPTE</name>
<dbReference type="HOGENOM" id="CLU_2040282_0_0_1"/>
<reference evidence="2 4" key="2">
    <citation type="journal article" date="2013" name="Nature">
        <title>Insights into bilaterian evolution from three spiralian genomes.</title>
        <authorList>
            <person name="Simakov O."/>
            <person name="Marletaz F."/>
            <person name="Cho S.J."/>
            <person name="Edsinger-Gonzales E."/>
            <person name="Havlak P."/>
            <person name="Hellsten U."/>
            <person name="Kuo D.H."/>
            <person name="Larsson T."/>
            <person name="Lv J."/>
            <person name="Arendt D."/>
            <person name="Savage R."/>
            <person name="Osoegawa K."/>
            <person name="de Jong P."/>
            <person name="Grimwood J."/>
            <person name="Chapman J.A."/>
            <person name="Shapiro H."/>
            <person name="Aerts A."/>
            <person name="Otillar R.P."/>
            <person name="Terry A.Y."/>
            <person name="Boore J.L."/>
            <person name="Grigoriev I.V."/>
            <person name="Lindberg D.R."/>
            <person name="Seaver E.C."/>
            <person name="Weisblat D.A."/>
            <person name="Putnam N.H."/>
            <person name="Rokhsar D.S."/>
        </authorList>
    </citation>
    <scope>NUCLEOTIDE SEQUENCE</scope>
    <source>
        <strain evidence="2 4">I ESC-2004</strain>
    </source>
</reference>
<dbReference type="EnsemblMetazoa" id="CapteT215720">
    <property type="protein sequence ID" value="CapteP215720"/>
    <property type="gene ID" value="CapteG215720"/>
</dbReference>
<evidence type="ECO:0000313" key="3">
    <source>
        <dbReference type="EnsemblMetazoa" id="CapteP215720"/>
    </source>
</evidence>
<reference evidence="3" key="3">
    <citation type="submission" date="2015-06" db="UniProtKB">
        <authorList>
            <consortium name="EnsemblMetazoa"/>
        </authorList>
    </citation>
    <scope>IDENTIFICATION</scope>
</reference>
<evidence type="ECO:0000256" key="1">
    <source>
        <dbReference type="SAM" id="MobiDB-lite"/>
    </source>
</evidence>
<proteinExistence type="predicted"/>
<evidence type="ECO:0000313" key="2">
    <source>
        <dbReference type="EMBL" id="ELT92680.1"/>
    </source>
</evidence>
<organism evidence="2">
    <name type="scientific">Capitella teleta</name>
    <name type="common">Polychaete worm</name>
    <dbReference type="NCBI Taxonomy" id="283909"/>
    <lineage>
        <taxon>Eukaryota</taxon>
        <taxon>Metazoa</taxon>
        <taxon>Spiralia</taxon>
        <taxon>Lophotrochozoa</taxon>
        <taxon>Annelida</taxon>
        <taxon>Polychaeta</taxon>
        <taxon>Sedentaria</taxon>
        <taxon>Scolecida</taxon>
        <taxon>Capitellidae</taxon>
        <taxon>Capitella</taxon>
    </lineage>
</organism>
<dbReference type="AlphaFoldDB" id="R7TNN7"/>